<evidence type="ECO:0000259" key="4">
    <source>
        <dbReference type="PROSITE" id="PS50893"/>
    </source>
</evidence>
<accession>A0AAX1I7V2</accession>
<gene>
    <name evidence="5" type="primary">btuD</name>
    <name evidence="5" type="ORF">GPNADHDJ_00324</name>
</gene>
<dbReference type="InterPro" id="IPR003439">
    <property type="entry name" value="ABC_transporter-like_ATP-bd"/>
</dbReference>
<protein>
    <submittedName>
        <fullName evidence="5">Vitamin B12 import ATP-binding protein BtuD</fullName>
    </submittedName>
</protein>
<dbReference type="InterPro" id="IPR003593">
    <property type="entry name" value="AAA+_ATPase"/>
</dbReference>
<evidence type="ECO:0000313" key="5">
    <source>
        <dbReference type="EMBL" id="QNG76157.1"/>
    </source>
</evidence>
<dbReference type="SUPFAM" id="SSF52540">
    <property type="entry name" value="P-loop containing nucleoside triphosphate hydrolases"/>
    <property type="match status" value="1"/>
</dbReference>
<dbReference type="AlphaFoldDB" id="A0AAX1I7V2"/>
<reference evidence="5 6" key="1">
    <citation type="submission" date="2020-08" db="EMBL/GenBank/DDBJ databases">
        <title>Phenotypic and transcriptomic analysis of seven clinical Stenotrophomonas maltophilia isolates identify a small set of shared and commonly regulated genes involved in biofilm lifestyle.</title>
        <authorList>
            <person name="Alio I."/>
            <person name="Gudzuhn M."/>
            <person name="Streit W."/>
        </authorList>
    </citation>
    <scope>NUCLEOTIDE SEQUENCE [LARGE SCALE GENOMIC DNA]</scope>
    <source>
        <strain evidence="5 6">UHH_SKK55</strain>
    </source>
</reference>
<dbReference type="PROSITE" id="PS50893">
    <property type="entry name" value="ABC_TRANSPORTER_2"/>
    <property type="match status" value="1"/>
</dbReference>
<dbReference type="Pfam" id="PF00005">
    <property type="entry name" value="ABC_tran"/>
    <property type="match status" value="1"/>
</dbReference>
<dbReference type="GO" id="GO:0016887">
    <property type="term" value="F:ATP hydrolysis activity"/>
    <property type="evidence" value="ECO:0007669"/>
    <property type="project" value="InterPro"/>
</dbReference>
<feature type="domain" description="ABC transporter" evidence="4">
    <location>
        <begin position="3"/>
        <end position="241"/>
    </location>
</feature>
<organism evidence="5 6">
    <name type="scientific">Stenotrophomonas maltophilia</name>
    <name type="common">Pseudomonas maltophilia</name>
    <name type="synonym">Xanthomonas maltophilia</name>
    <dbReference type="NCBI Taxonomy" id="40324"/>
    <lineage>
        <taxon>Bacteria</taxon>
        <taxon>Pseudomonadati</taxon>
        <taxon>Pseudomonadota</taxon>
        <taxon>Gammaproteobacteria</taxon>
        <taxon>Lysobacterales</taxon>
        <taxon>Lysobacteraceae</taxon>
        <taxon>Stenotrophomonas</taxon>
        <taxon>Stenotrophomonas maltophilia group</taxon>
    </lineage>
</organism>
<dbReference type="EMBL" id="CP060025">
    <property type="protein sequence ID" value="QNG76157.1"/>
    <property type="molecule type" value="Genomic_DNA"/>
</dbReference>
<dbReference type="PANTHER" id="PTHR42781">
    <property type="entry name" value="SPERMIDINE/PUTRESCINE IMPORT ATP-BINDING PROTEIN POTA"/>
    <property type="match status" value="1"/>
</dbReference>
<dbReference type="Proteomes" id="UP000515598">
    <property type="component" value="Chromosome"/>
</dbReference>
<dbReference type="SMART" id="SM00382">
    <property type="entry name" value="AAA"/>
    <property type="match status" value="1"/>
</dbReference>
<evidence type="ECO:0000313" key="6">
    <source>
        <dbReference type="Proteomes" id="UP000515598"/>
    </source>
</evidence>
<dbReference type="GO" id="GO:0005524">
    <property type="term" value="F:ATP binding"/>
    <property type="evidence" value="ECO:0007669"/>
    <property type="project" value="UniProtKB-KW"/>
</dbReference>
<dbReference type="InterPro" id="IPR027417">
    <property type="entry name" value="P-loop_NTPase"/>
</dbReference>
<dbReference type="Gene3D" id="3.40.50.300">
    <property type="entry name" value="P-loop containing nucleotide triphosphate hydrolases"/>
    <property type="match status" value="1"/>
</dbReference>
<evidence type="ECO:0000256" key="2">
    <source>
        <dbReference type="ARBA" id="ARBA00022741"/>
    </source>
</evidence>
<proteinExistence type="predicted"/>
<evidence type="ECO:0000256" key="1">
    <source>
        <dbReference type="ARBA" id="ARBA00022448"/>
    </source>
</evidence>
<dbReference type="PANTHER" id="PTHR42781:SF4">
    <property type="entry name" value="SPERMIDINE_PUTRESCINE IMPORT ATP-BINDING PROTEIN POTA"/>
    <property type="match status" value="1"/>
</dbReference>
<evidence type="ECO:0000256" key="3">
    <source>
        <dbReference type="ARBA" id="ARBA00022840"/>
    </source>
</evidence>
<keyword evidence="1" id="KW-0813">Transport</keyword>
<keyword evidence="3 5" id="KW-0067">ATP-binding</keyword>
<sequence length="282" mass="30897">MWLDLQVQRRLQAAGQAFVLDVSLQCTQRQVVLFGPSGAGKSLTLKAVAGLLRPGQGHVRVQGQTLFDAATGVDLPPQRRRLGYVFQDYALFPHLSVRQNVAFGLEKRWLNPRVGQRFDAVEQWLHAFRIDTVGDLLPSQISGGQRQRTALARALVTQPQALLLDEPFSALDHDLRQHLRQELEAVLEKTGIPLLLISHDPQDVAMFGQQVVHMESGRVVHGKELSTHPDSSVQIVQPAAQAYPPLPPRNLSVEVSISNASTCLPLSVNAHAGCGEGCGDEQ</sequence>
<dbReference type="InterPro" id="IPR050093">
    <property type="entry name" value="ABC_SmlMolc_Importer"/>
</dbReference>
<keyword evidence="2" id="KW-0547">Nucleotide-binding</keyword>
<name>A0AAX1I7V2_STEMA</name>